<feature type="domain" description="GP-PDE" evidence="2">
    <location>
        <begin position="255"/>
        <end position="358"/>
    </location>
</feature>
<comment type="caution">
    <text evidence="3">The sequence shown here is derived from an EMBL/GenBank/DDBJ whole genome shotgun (WGS) entry which is preliminary data.</text>
</comment>
<dbReference type="InterPro" id="IPR030395">
    <property type="entry name" value="GP_PDE_dom"/>
</dbReference>
<dbReference type="PANTHER" id="PTHR43805">
    <property type="entry name" value="GLYCEROPHOSPHORYL DIESTER PHOSPHODIESTERASE"/>
    <property type="match status" value="1"/>
</dbReference>
<evidence type="ECO:0000313" key="4">
    <source>
        <dbReference type="Proteomes" id="UP000659767"/>
    </source>
</evidence>
<dbReference type="CDD" id="cd08556">
    <property type="entry name" value="GDPD"/>
    <property type="match status" value="1"/>
</dbReference>
<dbReference type="InterPro" id="IPR017946">
    <property type="entry name" value="PLC-like_Pdiesterase_TIM-brl"/>
</dbReference>
<dbReference type="Proteomes" id="UP000659767">
    <property type="component" value="Unassembled WGS sequence"/>
</dbReference>
<feature type="compositionally biased region" description="Low complexity" evidence="1">
    <location>
        <begin position="132"/>
        <end position="141"/>
    </location>
</feature>
<dbReference type="EMBL" id="BMSZ01000012">
    <property type="protein sequence ID" value="GGS63711.1"/>
    <property type="molecule type" value="Genomic_DNA"/>
</dbReference>
<dbReference type="Gene3D" id="1.20.5.320">
    <property type="entry name" value="6-Phosphogluconate Dehydrogenase, domain 3"/>
    <property type="match status" value="1"/>
</dbReference>
<proteinExistence type="predicted"/>
<keyword evidence="4" id="KW-1185">Reference proteome</keyword>
<dbReference type="RefSeq" id="WP_234427996.1">
    <property type="nucleotide sequence ID" value="NZ_BMSZ01000012.1"/>
</dbReference>
<evidence type="ECO:0000313" key="3">
    <source>
        <dbReference type="EMBL" id="GGS63711.1"/>
    </source>
</evidence>
<reference evidence="4" key="1">
    <citation type="journal article" date="2019" name="Int. J. Syst. Evol. Microbiol.">
        <title>The Global Catalogue of Microorganisms (GCM) 10K type strain sequencing project: providing services to taxonomists for standard genome sequencing and annotation.</title>
        <authorList>
            <consortium name="The Broad Institute Genomics Platform"/>
            <consortium name="The Broad Institute Genome Sequencing Center for Infectious Disease"/>
            <person name="Wu L."/>
            <person name="Ma J."/>
        </authorList>
    </citation>
    <scope>NUCLEOTIDE SEQUENCE [LARGE SCALE GENOMIC DNA]</scope>
    <source>
        <strain evidence="4">JCM 4350</strain>
    </source>
</reference>
<evidence type="ECO:0000256" key="1">
    <source>
        <dbReference type="SAM" id="MobiDB-lite"/>
    </source>
</evidence>
<dbReference type="PANTHER" id="PTHR43805:SF1">
    <property type="entry name" value="GP-PDE DOMAIN-CONTAINING PROTEIN"/>
    <property type="match status" value="1"/>
</dbReference>
<accession>A0ABQ2TD73</accession>
<feature type="region of interest" description="Disordered" evidence="1">
    <location>
        <begin position="1"/>
        <end position="30"/>
    </location>
</feature>
<organism evidence="3 4">
    <name type="scientific">Streptomyces badius</name>
    <dbReference type="NCBI Taxonomy" id="1941"/>
    <lineage>
        <taxon>Bacteria</taxon>
        <taxon>Bacillati</taxon>
        <taxon>Actinomycetota</taxon>
        <taxon>Actinomycetes</taxon>
        <taxon>Kitasatosporales</taxon>
        <taxon>Streptomycetaceae</taxon>
        <taxon>Streptomyces</taxon>
    </lineage>
</organism>
<protein>
    <recommendedName>
        <fullName evidence="2">GP-PDE domain-containing protein</fullName>
    </recommendedName>
</protein>
<sequence>MALPDDLPTVTLTGTYTHPDGSPMKGSVSVTPTPGKVVAADSGLTIQGRAKAKFDGNGQVTLTVLATDAPGINPENFTYEVKIAFPDATGDTFFVELPAAAPNVQLPAITPASPADGDYVVITGPEGPEGPAGPAGADGAPGEPGPPGADGSNADAEQYTDDALAAEITRANSAYDPAGSATAARTAAINTAAGDAATKANNAQAAAISAASSDATTKAGNAQAAAVSAAAASAASLYLPKALMTVDAFMAQPGTKVFGHRGAGMVAPEHTEAAYDYAIAHGIQAMELSVNVDSEGELWCLHDLTLDRTTYNTGALNTYPSTGIAQRILTNGRVMLGQGWTDQPMVPLRRMLDKYLGKVVLFLEPKGNDAVVPLQNLLATSYPHAAASVIWKAHVGTSFVWPKNNGFRTWCYVDDGSSDAVLDGKDSLVDYWGVSTSMSSARRQQIVARGKPVFSWPVYRRSQRATLEADGIVGLMSSDPVYVRGTTAQATASRWDQQVKESGGTPQTDYNVDAALKFSDADGWVSINRARGTYGLGRYCPIVPGAGGYRIQIEMKYDQINTGDLNVHGGLYFGKASDDPYEFNTINPSAGYHLILRHNGVLRLYRHVTTQTGGIQLGAGDILTDAPVAGQSMTIQIDVTPTTIEARRLGNPIWTTGPIADASYRGGYFGLSNGSISDTAARPHWRNLIITQL</sequence>
<dbReference type="Gene3D" id="3.20.20.190">
    <property type="entry name" value="Phosphatidylinositol (PI) phosphodiesterase"/>
    <property type="match status" value="1"/>
</dbReference>
<dbReference type="SUPFAM" id="SSF51695">
    <property type="entry name" value="PLC-like phosphodiesterases"/>
    <property type="match status" value="1"/>
</dbReference>
<name>A0ABQ2TD73_STRBA</name>
<dbReference type="Pfam" id="PF03009">
    <property type="entry name" value="GDPD"/>
    <property type="match status" value="1"/>
</dbReference>
<gene>
    <name evidence="3" type="ORF">GCM10010253_43340</name>
</gene>
<dbReference type="PROSITE" id="PS51704">
    <property type="entry name" value="GP_PDE"/>
    <property type="match status" value="1"/>
</dbReference>
<feature type="region of interest" description="Disordered" evidence="1">
    <location>
        <begin position="123"/>
        <end position="155"/>
    </location>
</feature>
<evidence type="ECO:0000259" key="2">
    <source>
        <dbReference type="PROSITE" id="PS51704"/>
    </source>
</evidence>